<evidence type="ECO:0000256" key="1">
    <source>
        <dbReference type="ARBA" id="ARBA00023015"/>
    </source>
</evidence>
<evidence type="ECO:0000259" key="4">
    <source>
        <dbReference type="PROSITE" id="PS01124"/>
    </source>
</evidence>
<dbReference type="Proteomes" id="UP000198854">
    <property type="component" value="Unassembled WGS sequence"/>
</dbReference>
<dbReference type="PROSITE" id="PS00041">
    <property type="entry name" value="HTH_ARAC_FAMILY_1"/>
    <property type="match status" value="1"/>
</dbReference>
<dbReference type="InterPro" id="IPR009057">
    <property type="entry name" value="Homeodomain-like_sf"/>
</dbReference>
<dbReference type="AlphaFoldDB" id="A0A1G7W2C5"/>
<dbReference type="PANTHER" id="PTHR43280:SF2">
    <property type="entry name" value="HTH-TYPE TRANSCRIPTIONAL REGULATOR EXSA"/>
    <property type="match status" value="1"/>
</dbReference>
<dbReference type="SMART" id="SM00342">
    <property type="entry name" value="HTH_ARAC"/>
    <property type="match status" value="1"/>
</dbReference>
<sequence>MNVLHQGYWIGQSLSYVPKDTLFHIEHYFQIKEFGFDVSVLSDPEIQFCFFFHESEHENALLNTSIKICDHLRKKLIILHNGFVEEKNLVSDSVLNSYNLKQGDILTWIEKLSTQLFYHFSHFANQESPLTQQNRQEYALAEELNSDLVEILGYIEKNLSRTIREEDVAEYCHYSVSYFSKVFHNAIGMTFRDYVIQKRIGLAKQLLKEDKKTKVAFIAFQCGYKDVSYFTRIFKKKTGVTPANYRHST</sequence>
<feature type="domain" description="HTH araC/xylS-type" evidence="4">
    <location>
        <begin position="149"/>
        <end position="248"/>
    </location>
</feature>
<dbReference type="PROSITE" id="PS01124">
    <property type="entry name" value="HTH_ARAC_FAMILY_2"/>
    <property type="match status" value="1"/>
</dbReference>
<keyword evidence="1" id="KW-0805">Transcription regulation</keyword>
<dbReference type="OrthoDB" id="5818519at2"/>
<keyword evidence="3" id="KW-0804">Transcription</keyword>
<dbReference type="InterPro" id="IPR018062">
    <property type="entry name" value="HTH_AraC-typ_CS"/>
</dbReference>
<reference evidence="5 6" key="1">
    <citation type="submission" date="2016-10" db="EMBL/GenBank/DDBJ databases">
        <authorList>
            <person name="de Groot N.N."/>
        </authorList>
    </citation>
    <scope>NUCLEOTIDE SEQUENCE [LARGE SCALE GENOMIC DNA]</scope>
    <source>
        <strain evidence="5 6">CGMCC 1.10228</strain>
    </source>
</reference>
<dbReference type="InterPro" id="IPR018060">
    <property type="entry name" value="HTH_AraC"/>
</dbReference>
<dbReference type="EMBL" id="FNDD01000001">
    <property type="protein sequence ID" value="SDG66031.1"/>
    <property type="molecule type" value="Genomic_DNA"/>
</dbReference>
<dbReference type="PRINTS" id="PR00032">
    <property type="entry name" value="HTHARAC"/>
</dbReference>
<evidence type="ECO:0000313" key="6">
    <source>
        <dbReference type="Proteomes" id="UP000198854"/>
    </source>
</evidence>
<dbReference type="Gene3D" id="1.10.10.60">
    <property type="entry name" value="Homeodomain-like"/>
    <property type="match status" value="2"/>
</dbReference>
<keyword evidence="6" id="KW-1185">Reference proteome</keyword>
<dbReference type="RefSeq" id="WP_093268274.1">
    <property type="nucleotide sequence ID" value="NZ_FNDD01000001.1"/>
</dbReference>
<dbReference type="Pfam" id="PF12833">
    <property type="entry name" value="HTH_18"/>
    <property type="match status" value="1"/>
</dbReference>
<evidence type="ECO:0000256" key="2">
    <source>
        <dbReference type="ARBA" id="ARBA00023125"/>
    </source>
</evidence>
<evidence type="ECO:0000313" key="5">
    <source>
        <dbReference type="EMBL" id="SDG66031.1"/>
    </source>
</evidence>
<dbReference type="STRING" id="861298.SAMN04488136_101132"/>
<dbReference type="GO" id="GO:0003700">
    <property type="term" value="F:DNA-binding transcription factor activity"/>
    <property type="evidence" value="ECO:0007669"/>
    <property type="project" value="InterPro"/>
</dbReference>
<organism evidence="5 6">
    <name type="scientific">Vibrio xiamenensis</name>
    <dbReference type="NCBI Taxonomy" id="861298"/>
    <lineage>
        <taxon>Bacteria</taxon>
        <taxon>Pseudomonadati</taxon>
        <taxon>Pseudomonadota</taxon>
        <taxon>Gammaproteobacteria</taxon>
        <taxon>Vibrionales</taxon>
        <taxon>Vibrionaceae</taxon>
        <taxon>Vibrio</taxon>
    </lineage>
</organism>
<protein>
    <submittedName>
        <fullName evidence="5">AraC-type DNA-binding protein</fullName>
    </submittedName>
</protein>
<name>A0A1G7W2C5_9VIBR</name>
<gene>
    <name evidence="5" type="ORF">SAMN04488136_101132</name>
</gene>
<proteinExistence type="predicted"/>
<accession>A0A1G7W2C5</accession>
<dbReference type="InterPro" id="IPR020449">
    <property type="entry name" value="Tscrpt_reg_AraC-type_HTH"/>
</dbReference>
<dbReference type="SUPFAM" id="SSF46689">
    <property type="entry name" value="Homeodomain-like"/>
    <property type="match status" value="2"/>
</dbReference>
<dbReference type="GO" id="GO:0043565">
    <property type="term" value="F:sequence-specific DNA binding"/>
    <property type="evidence" value="ECO:0007669"/>
    <property type="project" value="InterPro"/>
</dbReference>
<evidence type="ECO:0000256" key="3">
    <source>
        <dbReference type="ARBA" id="ARBA00023163"/>
    </source>
</evidence>
<dbReference type="PANTHER" id="PTHR43280">
    <property type="entry name" value="ARAC-FAMILY TRANSCRIPTIONAL REGULATOR"/>
    <property type="match status" value="1"/>
</dbReference>
<keyword evidence="2 5" id="KW-0238">DNA-binding</keyword>